<dbReference type="Pfam" id="PF00805">
    <property type="entry name" value="Pentapeptide"/>
    <property type="match status" value="2"/>
</dbReference>
<dbReference type="PANTHER" id="PTHR14136">
    <property type="entry name" value="BTB_POZ DOMAIN-CONTAINING PROTEIN KCTD9"/>
    <property type="match status" value="1"/>
</dbReference>
<sequence>MNLKMEKLELKLTDITGSRFEKVKADELYFDDVSLARTQITNANMSGMSLHDVNMSGFKISDANMSNLEISEAQMGGAYIHNIGIPKEGDPHYNPQTAGQPIRFEHCELRGSRISNCDLSHVEISDCDLKGMKINGILVEELLKSYQNKTSQ</sequence>
<name>A0A3B0CIH2_9BACL</name>
<evidence type="ECO:0000313" key="2">
    <source>
        <dbReference type="Proteomes" id="UP000282311"/>
    </source>
</evidence>
<dbReference type="PANTHER" id="PTHR14136:SF17">
    <property type="entry name" value="BTB_POZ DOMAIN-CONTAINING PROTEIN KCTD9"/>
    <property type="match status" value="1"/>
</dbReference>
<dbReference type="Proteomes" id="UP000282311">
    <property type="component" value="Unassembled WGS sequence"/>
</dbReference>
<keyword evidence="2" id="KW-1185">Reference proteome</keyword>
<evidence type="ECO:0000313" key="1">
    <source>
        <dbReference type="EMBL" id="RKN84508.1"/>
    </source>
</evidence>
<proteinExistence type="predicted"/>
<dbReference type="InterPro" id="IPR051082">
    <property type="entry name" value="Pentapeptide-BTB/POZ_domain"/>
</dbReference>
<comment type="caution">
    <text evidence="1">The sequence shown here is derived from an EMBL/GenBank/DDBJ whole genome shotgun (WGS) entry which is preliminary data.</text>
</comment>
<dbReference type="Gene3D" id="2.160.20.80">
    <property type="entry name" value="E3 ubiquitin-protein ligase SopA"/>
    <property type="match status" value="1"/>
</dbReference>
<dbReference type="OrthoDB" id="9786032at2"/>
<organism evidence="1 2">
    <name type="scientific">Paenibacillus ginsengarvi</name>
    <dbReference type="NCBI Taxonomy" id="400777"/>
    <lineage>
        <taxon>Bacteria</taxon>
        <taxon>Bacillati</taxon>
        <taxon>Bacillota</taxon>
        <taxon>Bacilli</taxon>
        <taxon>Bacillales</taxon>
        <taxon>Paenibacillaceae</taxon>
        <taxon>Paenibacillus</taxon>
    </lineage>
</organism>
<gene>
    <name evidence="1" type="ORF">D7M11_13605</name>
</gene>
<dbReference type="RefSeq" id="WP_120747764.1">
    <property type="nucleotide sequence ID" value="NZ_RBAH01000008.1"/>
</dbReference>
<dbReference type="InterPro" id="IPR001646">
    <property type="entry name" value="5peptide_repeat"/>
</dbReference>
<dbReference type="EMBL" id="RBAH01000008">
    <property type="protein sequence ID" value="RKN84508.1"/>
    <property type="molecule type" value="Genomic_DNA"/>
</dbReference>
<accession>A0A3B0CIH2</accession>
<protein>
    <submittedName>
        <fullName evidence="1">Pentapeptide repeat-containing protein</fullName>
    </submittedName>
</protein>
<dbReference type="SUPFAM" id="SSF141571">
    <property type="entry name" value="Pentapeptide repeat-like"/>
    <property type="match status" value="1"/>
</dbReference>
<reference evidence="1 2" key="1">
    <citation type="journal article" date="2007" name="Int. J. Syst. Evol. Microbiol.">
        <title>Paenibacillus ginsengarvi sp. nov., isolated from soil from ginseng cultivation.</title>
        <authorList>
            <person name="Yoon M.H."/>
            <person name="Ten L.N."/>
            <person name="Im W.T."/>
        </authorList>
    </citation>
    <scope>NUCLEOTIDE SEQUENCE [LARGE SCALE GENOMIC DNA]</scope>
    <source>
        <strain evidence="1 2">KCTC 13059</strain>
    </source>
</reference>
<dbReference type="AlphaFoldDB" id="A0A3B0CIH2"/>